<evidence type="ECO:0000256" key="5">
    <source>
        <dbReference type="ARBA" id="ARBA00022552"/>
    </source>
</evidence>
<comment type="function">
    <text evidence="13">Probable methyltransferase required to silence rDNA.</text>
</comment>
<evidence type="ECO:0000313" key="15">
    <source>
        <dbReference type="EMBL" id="KAF2905259.1"/>
    </source>
</evidence>
<sequence>MNAFVTPEWESNPIADKTCDQLFKGSKSPTNSKKKNKKAEKKEFQLKSGHIEKTKSKRTLQKFKNTLKKSKTILNNEKSIMKSDFSQTSKTKKGKKKKEIPSVSSTPTENKTKIQEDEARSYNIKKNKPKVTHQTLFCQTLRKNRNKSMDEKSKSLEYKKKSKNSKLTGTKINNKNYEDKSQLQDQFSPKTAKKLKLLPLRERMLEKLKAARFRYLNEQMYTTSGGDAKQYFENDPDAYEAYHDGYRQQVAQWPINPLDVVIEKIKKLPKTHIIADFGCGEAKLAKSVLQKVHSFDLVAVNSSVIPCDMTHVPLEDGSINVAVFCLSLMGTNLRDYLLEAYRVLKIGGLLKIAEVESRFSSIDEFIKSVEALGFAKVSKNLSYDLFCFLDFTKRETNGKAKKKLPNITLEPCLYKKR</sequence>
<dbReference type="AlphaFoldDB" id="A0A8K0DGA8"/>
<feature type="compositionally biased region" description="Polar residues" evidence="14">
    <location>
        <begin position="72"/>
        <end position="89"/>
    </location>
</feature>
<dbReference type="Gene3D" id="3.40.50.150">
    <property type="entry name" value="Vaccinia Virus protein VP39"/>
    <property type="match status" value="1"/>
</dbReference>
<dbReference type="EMBL" id="VTPC01000575">
    <property type="protein sequence ID" value="KAF2905259.1"/>
    <property type="molecule type" value="Genomic_DNA"/>
</dbReference>
<dbReference type="InterPro" id="IPR042036">
    <property type="entry name" value="RRP8_N"/>
</dbReference>
<keyword evidence="8 13" id="KW-0949">S-adenosyl-L-methionine</keyword>
<evidence type="ECO:0000313" key="16">
    <source>
        <dbReference type="Proteomes" id="UP000801492"/>
    </source>
</evidence>
<evidence type="ECO:0000256" key="8">
    <source>
        <dbReference type="ARBA" id="ARBA00022691"/>
    </source>
</evidence>
<keyword evidence="4" id="KW-0678">Repressor</keyword>
<feature type="region of interest" description="Disordered" evidence="14">
    <location>
        <begin position="141"/>
        <end position="186"/>
    </location>
</feature>
<feature type="region of interest" description="Disordered" evidence="14">
    <location>
        <begin position="70"/>
        <end position="118"/>
    </location>
</feature>
<accession>A0A8K0DGA8</accession>
<dbReference type="GO" id="GO:0032259">
    <property type="term" value="P:methylation"/>
    <property type="evidence" value="ECO:0007669"/>
    <property type="project" value="UniProtKB-KW"/>
</dbReference>
<dbReference type="EC" id="2.1.1.-" evidence="13"/>
<keyword evidence="6 13" id="KW-0489">Methyltransferase</keyword>
<dbReference type="FunFam" id="1.10.10.2150:FF:000001">
    <property type="entry name" value="Ribosomal RNA-processing protein 8"/>
    <property type="match status" value="1"/>
</dbReference>
<keyword evidence="5 13" id="KW-0698">rRNA processing</keyword>
<dbReference type="GO" id="GO:0008168">
    <property type="term" value="F:methyltransferase activity"/>
    <property type="evidence" value="ECO:0007669"/>
    <property type="project" value="UniProtKB-KW"/>
</dbReference>
<evidence type="ECO:0000256" key="4">
    <source>
        <dbReference type="ARBA" id="ARBA00022491"/>
    </source>
</evidence>
<dbReference type="GO" id="GO:0046015">
    <property type="term" value="P:regulation of transcription by glucose"/>
    <property type="evidence" value="ECO:0007669"/>
    <property type="project" value="TreeGrafter"/>
</dbReference>
<evidence type="ECO:0000256" key="6">
    <source>
        <dbReference type="ARBA" id="ARBA00022603"/>
    </source>
</evidence>
<keyword evidence="10" id="KW-0805">Transcription regulation</keyword>
<dbReference type="SUPFAM" id="SSF53335">
    <property type="entry name" value="S-adenosyl-L-methionine-dependent methyltransferases"/>
    <property type="match status" value="1"/>
</dbReference>
<comment type="caution">
    <text evidence="15">The sequence shown here is derived from an EMBL/GenBank/DDBJ whole genome shotgun (WGS) entry which is preliminary data.</text>
</comment>
<dbReference type="Gene3D" id="1.10.10.2150">
    <property type="entry name" value="Ribosomal RNA-processing protein 8, N-terminal domain"/>
    <property type="match status" value="1"/>
</dbReference>
<gene>
    <name evidence="15" type="ORF">ILUMI_00910</name>
</gene>
<evidence type="ECO:0000256" key="9">
    <source>
        <dbReference type="ARBA" id="ARBA00022853"/>
    </source>
</evidence>
<feature type="compositionally biased region" description="Basic and acidic residues" evidence="14">
    <location>
        <begin position="147"/>
        <end position="159"/>
    </location>
</feature>
<keyword evidence="16" id="KW-1185">Reference proteome</keyword>
<evidence type="ECO:0000256" key="10">
    <source>
        <dbReference type="ARBA" id="ARBA00023015"/>
    </source>
</evidence>
<evidence type="ECO:0000256" key="14">
    <source>
        <dbReference type="SAM" id="MobiDB-lite"/>
    </source>
</evidence>
<keyword evidence="9" id="KW-0156">Chromatin regulator</keyword>
<dbReference type="Pfam" id="PF05148">
    <property type="entry name" value="Methyltransf_8"/>
    <property type="match status" value="1"/>
</dbReference>
<dbReference type="Proteomes" id="UP000801492">
    <property type="component" value="Unassembled WGS sequence"/>
</dbReference>
<evidence type="ECO:0000256" key="1">
    <source>
        <dbReference type="ARBA" id="ARBA00004604"/>
    </source>
</evidence>
<dbReference type="OrthoDB" id="10258825at2759"/>
<dbReference type="GO" id="GO:0005730">
    <property type="term" value="C:nucleolus"/>
    <property type="evidence" value="ECO:0007669"/>
    <property type="project" value="UniProtKB-SubCell"/>
</dbReference>
<feature type="region of interest" description="Disordered" evidence="14">
    <location>
        <begin position="16"/>
        <end position="50"/>
    </location>
</feature>
<reference evidence="15" key="1">
    <citation type="submission" date="2019-08" db="EMBL/GenBank/DDBJ databases">
        <title>The genome of the North American firefly Photinus pyralis.</title>
        <authorList>
            <consortium name="Photinus pyralis genome working group"/>
            <person name="Fallon T.R."/>
            <person name="Sander Lower S.E."/>
            <person name="Weng J.-K."/>
        </authorList>
    </citation>
    <scope>NUCLEOTIDE SEQUENCE</scope>
    <source>
        <strain evidence="15">TRF0915ILg1</strain>
        <tissue evidence="15">Whole body</tissue>
    </source>
</reference>
<keyword evidence="11" id="KW-0804">Transcription</keyword>
<proteinExistence type="inferred from homology"/>
<evidence type="ECO:0000256" key="12">
    <source>
        <dbReference type="ARBA" id="ARBA00023242"/>
    </source>
</evidence>
<dbReference type="GO" id="GO:0005677">
    <property type="term" value="C:chromatin silencing complex"/>
    <property type="evidence" value="ECO:0007669"/>
    <property type="project" value="TreeGrafter"/>
</dbReference>
<feature type="compositionally biased region" description="Basic and acidic residues" evidence="14">
    <location>
        <begin position="40"/>
        <end position="50"/>
    </location>
</feature>
<dbReference type="GO" id="GO:0006364">
    <property type="term" value="P:rRNA processing"/>
    <property type="evidence" value="ECO:0007669"/>
    <property type="project" value="UniProtKB-UniRule"/>
</dbReference>
<keyword evidence="12 13" id="KW-0539">Nucleus</keyword>
<protein>
    <recommendedName>
        <fullName evidence="3 13">Ribosomal RNA-processing protein 8</fullName>
        <ecNumber evidence="13">2.1.1.-</ecNumber>
    </recommendedName>
</protein>
<evidence type="ECO:0000256" key="11">
    <source>
        <dbReference type="ARBA" id="ARBA00023163"/>
    </source>
</evidence>
<keyword evidence="7 13" id="KW-0808">Transferase</keyword>
<dbReference type="GO" id="GO:0033553">
    <property type="term" value="C:rDNA heterochromatin"/>
    <property type="evidence" value="ECO:0007669"/>
    <property type="project" value="TreeGrafter"/>
</dbReference>
<name>A0A8K0DGA8_IGNLU</name>
<comment type="subcellular location">
    <subcellularLocation>
        <location evidence="1 13">Nucleus</location>
        <location evidence="1 13">Nucleolus</location>
    </subcellularLocation>
</comment>
<dbReference type="GO" id="GO:0042149">
    <property type="term" value="P:cellular response to glucose starvation"/>
    <property type="evidence" value="ECO:0007669"/>
    <property type="project" value="TreeGrafter"/>
</dbReference>
<organism evidence="15 16">
    <name type="scientific">Ignelater luminosus</name>
    <name type="common">Cucubano</name>
    <name type="synonym">Pyrophorus luminosus</name>
    <dbReference type="NCBI Taxonomy" id="2038154"/>
    <lineage>
        <taxon>Eukaryota</taxon>
        <taxon>Metazoa</taxon>
        <taxon>Ecdysozoa</taxon>
        <taxon>Arthropoda</taxon>
        <taxon>Hexapoda</taxon>
        <taxon>Insecta</taxon>
        <taxon>Pterygota</taxon>
        <taxon>Neoptera</taxon>
        <taxon>Endopterygota</taxon>
        <taxon>Coleoptera</taxon>
        <taxon>Polyphaga</taxon>
        <taxon>Elateriformia</taxon>
        <taxon>Elateroidea</taxon>
        <taxon>Elateridae</taxon>
        <taxon>Agrypninae</taxon>
        <taxon>Pyrophorini</taxon>
        <taxon>Ignelater</taxon>
    </lineage>
</organism>
<dbReference type="FunFam" id="3.40.50.150:FF:000068">
    <property type="entry name" value="Ribosomal RNA-processing protein 8"/>
    <property type="match status" value="1"/>
</dbReference>
<evidence type="ECO:0000256" key="2">
    <source>
        <dbReference type="ARBA" id="ARBA00006301"/>
    </source>
</evidence>
<dbReference type="PANTHER" id="PTHR12787:SF0">
    <property type="entry name" value="RIBOSOMAL RNA-PROCESSING PROTEIN 8"/>
    <property type="match status" value="1"/>
</dbReference>
<dbReference type="InterPro" id="IPR029063">
    <property type="entry name" value="SAM-dependent_MTases_sf"/>
</dbReference>
<dbReference type="InterPro" id="IPR007823">
    <property type="entry name" value="RRP8"/>
</dbReference>
<comment type="similarity">
    <text evidence="2 13">Belongs to the methyltransferase superfamily. RRP8 family.</text>
</comment>
<evidence type="ECO:0000256" key="3">
    <source>
        <dbReference type="ARBA" id="ARBA00020203"/>
    </source>
</evidence>
<dbReference type="GO" id="GO:0000183">
    <property type="term" value="P:rDNA heterochromatin formation"/>
    <property type="evidence" value="ECO:0007669"/>
    <property type="project" value="TreeGrafter"/>
</dbReference>
<evidence type="ECO:0000256" key="13">
    <source>
        <dbReference type="RuleBase" id="RU365074"/>
    </source>
</evidence>
<dbReference type="PANTHER" id="PTHR12787">
    <property type="entry name" value="RIBOSOMAL RNA-PROCESSING PROTEIN 8"/>
    <property type="match status" value="1"/>
</dbReference>
<evidence type="ECO:0000256" key="7">
    <source>
        <dbReference type="ARBA" id="ARBA00022679"/>
    </source>
</evidence>